<gene>
    <name evidence="2" type="ORF">QWZ14_31850</name>
</gene>
<feature type="transmembrane region" description="Helical" evidence="1">
    <location>
        <begin position="22"/>
        <end position="43"/>
    </location>
</feature>
<dbReference type="Proteomes" id="UP001529369">
    <property type="component" value="Unassembled WGS sequence"/>
</dbReference>
<sequence length="57" mass="5985">MAHGPAAETRPDAVGWRLKLDLALFALAFLLWLLVPMAAVIALPTNRIAALTGSAST</sequence>
<protein>
    <recommendedName>
        <fullName evidence="4">ABC transporter permease</fullName>
    </recommendedName>
</protein>
<evidence type="ECO:0000313" key="3">
    <source>
        <dbReference type="Proteomes" id="UP001529369"/>
    </source>
</evidence>
<proteinExistence type="predicted"/>
<keyword evidence="1" id="KW-0812">Transmembrane</keyword>
<dbReference type="EMBL" id="JAUFPN010000313">
    <property type="protein sequence ID" value="MDN3568996.1"/>
    <property type="molecule type" value="Genomic_DNA"/>
</dbReference>
<accession>A0ABT8AHR5</accession>
<keyword evidence="1" id="KW-1133">Transmembrane helix</keyword>
<keyword evidence="1" id="KW-0472">Membrane</keyword>
<comment type="caution">
    <text evidence="2">The sequence shown here is derived from an EMBL/GenBank/DDBJ whole genome shotgun (WGS) entry which is preliminary data.</text>
</comment>
<evidence type="ECO:0000313" key="2">
    <source>
        <dbReference type="EMBL" id="MDN3568996.1"/>
    </source>
</evidence>
<evidence type="ECO:0008006" key="4">
    <source>
        <dbReference type="Google" id="ProtNLM"/>
    </source>
</evidence>
<reference evidence="3" key="1">
    <citation type="journal article" date="2019" name="Int. J. Syst. Evol. Microbiol.">
        <title>The Global Catalogue of Microorganisms (GCM) 10K type strain sequencing project: providing services to taxonomists for standard genome sequencing and annotation.</title>
        <authorList>
            <consortium name="The Broad Institute Genomics Platform"/>
            <consortium name="The Broad Institute Genome Sequencing Center for Infectious Disease"/>
            <person name="Wu L."/>
            <person name="Ma J."/>
        </authorList>
    </citation>
    <scope>NUCLEOTIDE SEQUENCE [LARGE SCALE GENOMIC DNA]</scope>
    <source>
        <strain evidence="3">CECT 7131</strain>
    </source>
</reference>
<keyword evidence="3" id="KW-1185">Reference proteome</keyword>
<organism evidence="2 3">
    <name type="scientific">Paeniroseomonas aquatica</name>
    <dbReference type="NCBI Taxonomy" id="373043"/>
    <lineage>
        <taxon>Bacteria</taxon>
        <taxon>Pseudomonadati</taxon>
        <taxon>Pseudomonadota</taxon>
        <taxon>Alphaproteobacteria</taxon>
        <taxon>Acetobacterales</taxon>
        <taxon>Acetobacteraceae</taxon>
        <taxon>Paeniroseomonas</taxon>
    </lineage>
</organism>
<evidence type="ECO:0000256" key="1">
    <source>
        <dbReference type="SAM" id="Phobius"/>
    </source>
</evidence>
<name>A0ABT8AHR5_9PROT</name>
<dbReference type="RefSeq" id="WP_290321117.1">
    <property type="nucleotide sequence ID" value="NZ_JAUFPN010000313.1"/>
</dbReference>